<dbReference type="GO" id="GO:0016787">
    <property type="term" value="F:hydrolase activity"/>
    <property type="evidence" value="ECO:0007669"/>
    <property type="project" value="UniProtKB-UniRule"/>
</dbReference>
<dbReference type="InterPro" id="IPR027417">
    <property type="entry name" value="P-loop_NTPase"/>
</dbReference>
<feature type="compositionally biased region" description="Low complexity" evidence="11">
    <location>
        <begin position="825"/>
        <end position="855"/>
    </location>
</feature>
<dbReference type="GO" id="GO:0043138">
    <property type="term" value="F:3'-5' DNA helicase activity"/>
    <property type="evidence" value="ECO:0007669"/>
    <property type="project" value="UniProtKB-EC"/>
</dbReference>
<keyword evidence="2 10" id="KW-0378">Hydrolase</keyword>
<feature type="binding site" evidence="10">
    <location>
        <begin position="38"/>
        <end position="45"/>
    </location>
    <ligand>
        <name>ATP</name>
        <dbReference type="ChEBI" id="CHEBI:30616"/>
    </ligand>
</feature>
<evidence type="ECO:0000256" key="11">
    <source>
        <dbReference type="SAM" id="MobiDB-lite"/>
    </source>
</evidence>
<dbReference type="Gene3D" id="1.10.486.10">
    <property type="entry name" value="PCRA, domain 4"/>
    <property type="match status" value="1"/>
</dbReference>
<dbReference type="PANTHER" id="PTHR11070:SF2">
    <property type="entry name" value="ATP-DEPENDENT DNA HELICASE SRS2"/>
    <property type="match status" value="1"/>
</dbReference>
<evidence type="ECO:0000256" key="6">
    <source>
        <dbReference type="ARBA" id="ARBA00034617"/>
    </source>
</evidence>
<dbReference type="Pfam" id="PF13361">
    <property type="entry name" value="UvrD_C"/>
    <property type="match status" value="1"/>
</dbReference>
<feature type="region of interest" description="Disordered" evidence="11">
    <location>
        <begin position="739"/>
        <end position="869"/>
    </location>
</feature>
<dbReference type="PROSITE" id="PS51217">
    <property type="entry name" value="UVRD_HELICASE_CTER"/>
    <property type="match status" value="1"/>
</dbReference>
<evidence type="ECO:0000256" key="1">
    <source>
        <dbReference type="ARBA" id="ARBA00022741"/>
    </source>
</evidence>
<name>A0A7Y6NR27_9BURK</name>
<dbReference type="InterPro" id="IPR014016">
    <property type="entry name" value="UvrD-like_ATP-bd"/>
</dbReference>
<comment type="catalytic activity">
    <reaction evidence="9">
        <text>ATP + H2O = ADP + phosphate + H(+)</text>
        <dbReference type="Rhea" id="RHEA:13065"/>
        <dbReference type="ChEBI" id="CHEBI:15377"/>
        <dbReference type="ChEBI" id="CHEBI:15378"/>
        <dbReference type="ChEBI" id="CHEBI:30616"/>
        <dbReference type="ChEBI" id="CHEBI:43474"/>
        <dbReference type="ChEBI" id="CHEBI:456216"/>
        <dbReference type="EC" id="5.6.2.4"/>
    </reaction>
</comment>
<feature type="domain" description="UvrD-like helicase ATP-binding" evidence="12">
    <location>
        <begin position="17"/>
        <end position="485"/>
    </location>
</feature>
<feature type="compositionally biased region" description="Basic and acidic residues" evidence="11">
    <location>
        <begin position="812"/>
        <end position="824"/>
    </location>
</feature>
<dbReference type="SUPFAM" id="SSF52540">
    <property type="entry name" value="P-loop containing nucleoside triphosphate hydrolases"/>
    <property type="match status" value="1"/>
</dbReference>
<dbReference type="PROSITE" id="PS51198">
    <property type="entry name" value="UVRD_HELICASE_ATP_BIND"/>
    <property type="match status" value="1"/>
</dbReference>
<feature type="region of interest" description="Disordered" evidence="11">
    <location>
        <begin position="528"/>
        <end position="564"/>
    </location>
</feature>
<evidence type="ECO:0000256" key="8">
    <source>
        <dbReference type="ARBA" id="ARBA00034923"/>
    </source>
</evidence>
<gene>
    <name evidence="14" type="ORF">HQN59_18395</name>
</gene>
<dbReference type="InterPro" id="IPR014017">
    <property type="entry name" value="DNA_helicase_UvrD-like_C"/>
</dbReference>
<evidence type="ECO:0000259" key="13">
    <source>
        <dbReference type="PROSITE" id="PS51217"/>
    </source>
</evidence>
<dbReference type="GO" id="GO:0005524">
    <property type="term" value="F:ATP binding"/>
    <property type="evidence" value="ECO:0007669"/>
    <property type="project" value="UniProtKB-UniRule"/>
</dbReference>
<sequence length="1275" mass="135520">MTAADLHRPAYRRAGQTVTREAFYAIACDPARSVVVEACAGAGKTWMLVSRMLRALLEGADPGAILAITFTRKAAGEMRARLGEWLAGMAAGACDDAKRVEELQLRGFDAATAAALAPQLATLHERVLSSGRSVQIRTFHAWFSTLLRAAPIDLLAELGLSADVEVVDDLTDHASGIYRSFHARVATDAALRADFDALIGAHGRFQLRKWLDAALARRNEIGMADAAGTLDPSIPSAHVMWPGVDPRVDPATRLRSVSIHALLTDVARGLCQAKNKTSQKHGALLAAALAVDDDRERFAAAYRALFTDAGSPRQHLAAEGLTEALEVLADVEQAIAQQTAHQEHLAMGRLARALFEETAAYKRARGLADMADLERFGLTLLRDATLAGWVHERLDARIRHVLVDEFQDTSPLQWHALHAWLAGYAGAGGGSSGQRPPAVFIVGDPKQSIYRFRGAEPRVFEQARDFVVEGLGGTLLACDHTRRNAPAVIRAVNAVFERAQGDDQFSGFRPHTTEADAFAGSGVFTLPRVPKAPTARSEPAEERWRDSLTEPREAADEQPDTESQQVAQAIADLLRAGEAEAGDVMVLCRKRESLRLVAGQLAARHLPFAAPEDFSLGDAPEARDLVALLDVLASPRHKLSLAHALRSPLFGASDDDLIELALAAGPRGDWWRALMRIGGVRGGAQVAAEMAATAGERDTAAGEESESPTRSIAAPPSTLRAAGGSSAAAAADALLAVDHRGPGSGADTAPSLDASPSAASDSTAAGSRAAMRSSGAETRRVATRAGPPAAPSTWQQRTLDWEADPEPAQAGKPDDHRDDDRRGAGAEADAAAHSRAPASVARPGADPADAAPQGPVSAPETTAGPVASASPALQRAATLLARWHAAARTLPPHDLLDLVVASGELRERVAAAVPAERRVAALGAIDAVVGLALTLDGARYATPYNFVRALKRRALVVAAPTQSDAVQLLTVHGAKGLEARIVFLVDTDPEPRNADTATVLVDWPVEAQHPTACAFVYSEANPPHSLVPRLALETAAREREEMNALYVAMTRAKERLVVSSTEPRSPDPTSWWARIAPHAVPFAPAAETAAGEVGEPAIVLRALPHWRGAMNSTPSRPRPLPGTDATRLGEAVHRVLEWAAAPHAPRPPDLRLLARAAADEFGVAAGEVERVASRIWQSPACARFFDPERLRWAGNEVAIADGADVLRIDRLVALAGPPGATTWWVLDYKLQHAPERDAANREQLRRYVAAVRRMQPGDAVLGAFIGGDGELVPLD</sequence>
<dbReference type="InterPro" id="IPR000212">
    <property type="entry name" value="DNA_helicase_UvrD/REP"/>
</dbReference>
<dbReference type="GO" id="GO:0000725">
    <property type="term" value="P:recombinational repair"/>
    <property type="evidence" value="ECO:0007669"/>
    <property type="project" value="TreeGrafter"/>
</dbReference>
<reference evidence="14 15" key="1">
    <citation type="submission" date="2020-06" db="EMBL/GenBank/DDBJ databases">
        <title>Schlegella sp. ID0723 isolated from air conditioner.</title>
        <authorList>
            <person name="Kim D.Y."/>
            <person name="Kim D.-U."/>
        </authorList>
    </citation>
    <scope>NUCLEOTIDE SEQUENCE [LARGE SCALE GENOMIC DNA]</scope>
    <source>
        <strain evidence="14 15">ID0723</strain>
    </source>
</reference>
<dbReference type="AlphaFoldDB" id="A0A7Y6NR27"/>
<proteinExistence type="predicted"/>
<keyword evidence="15" id="KW-1185">Reference proteome</keyword>
<dbReference type="Pfam" id="PF12705">
    <property type="entry name" value="PDDEXK_1"/>
    <property type="match status" value="1"/>
</dbReference>
<evidence type="ECO:0000259" key="12">
    <source>
        <dbReference type="PROSITE" id="PS51198"/>
    </source>
</evidence>
<dbReference type="InterPro" id="IPR038726">
    <property type="entry name" value="PDDEXK_AddAB-type"/>
</dbReference>
<evidence type="ECO:0000256" key="10">
    <source>
        <dbReference type="PROSITE-ProRule" id="PRU00560"/>
    </source>
</evidence>
<dbReference type="RefSeq" id="WP_176070582.1">
    <property type="nucleotide sequence ID" value="NZ_JABWMJ010000009.1"/>
</dbReference>
<evidence type="ECO:0000313" key="14">
    <source>
        <dbReference type="EMBL" id="NUZ07736.1"/>
    </source>
</evidence>
<keyword evidence="4 10" id="KW-0067">ATP-binding</keyword>
<comment type="caution">
    <text evidence="14">The sequence shown here is derived from an EMBL/GenBank/DDBJ whole genome shotgun (WGS) entry which is preliminary data.</text>
</comment>
<protein>
    <recommendedName>
        <fullName evidence="7">DNA 3'-5' helicase</fullName>
        <ecNumber evidence="7">5.6.2.4</ecNumber>
    </recommendedName>
    <alternativeName>
        <fullName evidence="8">DNA 3'-5' helicase II</fullName>
    </alternativeName>
</protein>
<evidence type="ECO:0000256" key="4">
    <source>
        <dbReference type="ARBA" id="ARBA00022840"/>
    </source>
</evidence>
<organism evidence="14 15">
    <name type="scientific">Piscinibacter koreensis</name>
    <dbReference type="NCBI Taxonomy" id="2742824"/>
    <lineage>
        <taxon>Bacteria</taxon>
        <taxon>Pseudomonadati</taxon>
        <taxon>Pseudomonadota</taxon>
        <taxon>Betaproteobacteria</taxon>
        <taxon>Burkholderiales</taxon>
        <taxon>Sphaerotilaceae</taxon>
        <taxon>Piscinibacter</taxon>
    </lineage>
</organism>
<evidence type="ECO:0000256" key="7">
    <source>
        <dbReference type="ARBA" id="ARBA00034808"/>
    </source>
</evidence>
<evidence type="ECO:0000256" key="2">
    <source>
        <dbReference type="ARBA" id="ARBA00022801"/>
    </source>
</evidence>
<dbReference type="GO" id="GO:0003677">
    <property type="term" value="F:DNA binding"/>
    <property type="evidence" value="ECO:0007669"/>
    <property type="project" value="InterPro"/>
</dbReference>
<dbReference type="PANTHER" id="PTHR11070">
    <property type="entry name" value="UVRD / RECB / PCRA DNA HELICASE FAMILY MEMBER"/>
    <property type="match status" value="1"/>
</dbReference>
<feature type="domain" description="UvrD-like helicase C-terminal" evidence="13">
    <location>
        <begin position="520"/>
        <end position="976"/>
    </location>
</feature>
<feature type="compositionally biased region" description="Low complexity" evidence="11">
    <location>
        <begin position="746"/>
        <end position="776"/>
    </location>
</feature>
<evidence type="ECO:0000256" key="5">
    <source>
        <dbReference type="ARBA" id="ARBA00023235"/>
    </source>
</evidence>
<keyword evidence="5" id="KW-0413">Isomerase</keyword>
<evidence type="ECO:0000256" key="3">
    <source>
        <dbReference type="ARBA" id="ARBA00022806"/>
    </source>
</evidence>
<dbReference type="Proteomes" id="UP000529637">
    <property type="component" value="Unassembled WGS sequence"/>
</dbReference>
<dbReference type="EMBL" id="JABWMJ010000009">
    <property type="protein sequence ID" value="NUZ07736.1"/>
    <property type="molecule type" value="Genomic_DNA"/>
</dbReference>
<evidence type="ECO:0000313" key="15">
    <source>
        <dbReference type="Proteomes" id="UP000529637"/>
    </source>
</evidence>
<dbReference type="Pfam" id="PF00580">
    <property type="entry name" value="UvrD-helicase"/>
    <property type="match status" value="1"/>
</dbReference>
<keyword evidence="1 10" id="KW-0547">Nucleotide-binding</keyword>
<feature type="compositionally biased region" description="Basic and acidic residues" evidence="11">
    <location>
        <begin position="538"/>
        <end position="555"/>
    </location>
</feature>
<accession>A0A7Y6NR27</accession>
<dbReference type="GO" id="GO:0005829">
    <property type="term" value="C:cytosol"/>
    <property type="evidence" value="ECO:0007669"/>
    <property type="project" value="TreeGrafter"/>
</dbReference>
<feature type="region of interest" description="Disordered" evidence="11">
    <location>
        <begin position="689"/>
        <end position="725"/>
    </location>
</feature>
<evidence type="ECO:0000256" key="9">
    <source>
        <dbReference type="ARBA" id="ARBA00048988"/>
    </source>
</evidence>
<dbReference type="Gene3D" id="3.40.50.300">
    <property type="entry name" value="P-loop containing nucleotide triphosphate hydrolases"/>
    <property type="match status" value="4"/>
</dbReference>
<comment type="catalytic activity">
    <reaction evidence="6">
        <text>Couples ATP hydrolysis with the unwinding of duplex DNA by translocating in the 3'-5' direction.</text>
        <dbReference type="EC" id="5.6.2.4"/>
    </reaction>
</comment>
<dbReference type="EC" id="5.6.2.4" evidence="7"/>
<keyword evidence="3 10" id="KW-0347">Helicase</keyword>